<gene>
    <name evidence="6" type="ORF">PAPYR_2690</name>
</gene>
<organism evidence="6 7">
    <name type="scientific">Paratrimastix pyriformis</name>
    <dbReference type="NCBI Taxonomy" id="342808"/>
    <lineage>
        <taxon>Eukaryota</taxon>
        <taxon>Metamonada</taxon>
        <taxon>Preaxostyla</taxon>
        <taxon>Paratrimastigidae</taxon>
        <taxon>Paratrimastix</taxon>
    </lineage>
</organism>
<feature type="compositionally biased region" description="Low complexity" evidence="4">
    <location>
        <begin position="237"/>
        <end position="253"/>
    </location>
</feature>
<evidence type="ECO:0000313" key="6">
    <source>
        <dbReference type="EMBL" id="KAJ4460862.1"/>
    </source>
</evidence>
<accession>A0ABQ8UT18</accession>
<comment type="caution">
    <text evidence="6">The sequence shown here is derived from an EMBL/GenBank/DDBJ whole genome shotgun (WGS) entry which is preliminary data.</text>
</comment>
<feature type="compositionally biased region" description="Pro residues" evidence="4">
    <location>
        <begin position="254"/>
        <end position="268"/>
    </location>
</feature>
<name>A0ABQ8UT18_9EUKA</name>
<feature type="compositionally biased region" description="Acidic residues" evidence="4">
    <location>
        <begin position="133"/>
        <end position="143"/>
    </location>
</feature>
<dbReference type="PROSITE" id="PS51634">
    <property type="entry name" value="CRC"/>
    <property type="match status" value="1"/>
</dbReference>
<proteinExistence type="inferred from homology"/>
<feature type="region of interest" description="Disordered" evidence="4">
    <location>
        <begin position="237"/>
        <end position="272"/>
    </location>
</feature>
<feature type="domain" description="CRC" evidence="5">
    <location>
        <begin position="7"/>
        <end position="118"/>
    </location>
</feature>
<feature type="compositionally biased region" description="Low complexity" evidence="4">
    <location>
        <begin position="406"/>
        <end position="418"/>
    </location>
</feature>
<dbReference type="Pfam" id="PF03638">
    <property type="entry name" value="TCR"/>
    <property type="match status" value="2"/>
</dbReference>
<feature type="compositionally biased region" description="Low complexity" evidence="4">
    <location>
        <begin position="144"/>
        <end position="160"/>
    </location>
</feature>
<comment type="subcellular location">
    <subcellularLocation>
        <location evidence="1">Nucleus</location>
    </subcellularLocation>
</comment>
<reference evidence="6" key="1">
    <citation type="journal article" date="2022" name="bioRxiv">
        <title>Genomics of Preaxostyla Flagellates Illuminates Evolutionary Transitions and the Path Towards Mitochondrial Loss.</title>
        <authorList>
            <person name="Novak L.V.F."/>
            <person name="Treitli S.C."/>
            <person name="Pyrih J."/>
            <person name="Halakuc P."/>
            <person name="Pipaliya S.V."/>
            <person name="Vacek V."/>
            <person name="Brzon O."/>
            <person name="Soukal P."/>
            <person name="Eme L."/>
            <person name="Dacks J.B."/>
            <person name="Karnkowska A."/>
            <person name="Elias M."/>
            <person name="Hampl V."/>
        </authorList>
    </citation>
    <scope>NUCLEOTIDE SEQUENCE</scope>
    <source>
        <strain evidence="6">RCP-MX</strain>
    </source>
</reference>
<evidence type="ECO:0000259" key="5">
    <source>
        <dbReference type="PROSITE" id="PS51634"/>
    </source>
</evidence>
<evidence type="ECO:0000256" key="4">
    <source>
        <dbReference type="SAM" id="MobiDB-lite"/>
    </source>
</evidence>
<protein>
    <submittedName>
        <fullName evidence="6">Transcription factor CPP</fullName>
    </submittedName>
</protein>
<evidence type="ECO:0000313" key="7">
    <source>
        <dbReference type="Proteomes" id="UP001141327"/>
    </source>
</evidence>
<dbReference type="EMBL" id="JAPMOS010000010">
    <property type="protein sequence ID" value="KAJ4460862.1"/>
    <property type="molecule type" value="Genomic_DNA"/>
</dbReference>
<evidence type="ECO:0000256" key="3">
    <source>
        <dbReference type="ARBA" id="ARBA00023242"/>
    </source>
</evidence>
<evidence type="ECO:0000256" key="2">
    <source>
        <dbReference type="ARBA" id="ARBA00007267"/>
    </source>
</evidence>
<feature type="region of interest" description="Disordered" evidence="4">
    <location>
        <begin position="359"/>
        <end position="491"/>
    </location>
</feature>
<dbReference type="InterPro" id="IPR005172">
    <property type="entry name" value="CRC"/>
</dbReference>
<dbReference type="InterPro" id="IPR028307">
    <property type="entry name" value="Lin-54_fam"/>
</dbReference>
<keyword evidence="7" id="KW-1185">Reference proteome</keyword>
<dbReference type="Proteomes" id="UP001141327">
    <property type="component" value="Unassembled WGS sequence"/>
</dbReference>
<feature type="region of interest" description="Disordered" evidence="4">
    <location>
        <begin position="118"/>
        <end position="162"/>
    </location>
</feature>
<dbReference type="PANTHER" id="PTHR12446">
    <property type="entry name" value="TESMIN/TSO1-RELATED"/>
    <property type="match status" value="1"/>
</dbReference>
<evidence type="ECO:0000256" key="1">
    <source>
        <dbReference type="ARBA" id="ARBA00004123"/>
    </source>
</evidence>
<dbReference type="SMART" id="SM01114">
    <property type="entry name" value="CXC"/>
    <property type="match status" value="2"/>
</dbReference>
<keyword evidence="3" id="KW-0539">Nucleus</keyword>
<dbReference type="InterPro" id="IPR033467">
    <property type="entry name" value="Tesmin/TSO1-like_CXC"/>
</dbReference>
<comment type="similarity">
    <text evidence="2">Belongs to the lin-54 family.</text>
</comment>
<dbReference type="PANTHER" id="PTHR12446:SF34">
    <property type="entry name" value="PROTEIN LIN-54 HOMOLOG"/>
    <property type="match status" value="1"/>
</dbReference>
<sequence>MEDDTETFRGCNCKNSKCIKLYCECFRNSVYCAASCNCHCCLNRSEHADVVQQTKQSIQARNPAAFEKKISQAGAQARHFKGCHCKKTGCLKKYCECYQAGVFCTEKCRCACCKNRPDNPERAAQVQPAHMGDEDEEGDEESMAAEAPAPAPAPTATATEPAPPAMITMTSATITSPGGYPAPPAPLALAGRPVVPAATVAMYPYYMAAMGGRYPGGYPPPYMYGYGMLPLAAPGQAASSPHGAAATATSGPAPVGPLPVSGPAPGQAPAPAQMPDMKSFLATPSPLPATSVPVPVPDLKGTVVPLVPGLPAFRSLPPLRAPAIPLAPAEVCHGPPAPVHLAIRCLDPPCTCSFGNPRGAGAAPATPSRTAHPHGAPAFVTSPASASTSGVLPGGRIRHPPPLPLSPHGTPAAAARAARLLHRTPSSATHSPRSPHPALPPLAAAGSPGGREAHSADSALPRSFGLPARPLPGTPSSARRSHHRRVGSPPASVFDLPPAVVEVAPAAPASPAAPKSPLRPGAAPTGLLAPYMVARTRKALGADGLHLAGARPALMAALASPSLLPVCPASPSSPPALPSASVSHPG</sequence>